<dbReference type="Proteomes" id="UP001412239">
    <property type="component" value="Unassembled WGS sequence"/>
</dbReference>
<organism evidence="2 3">
    <name type="scientific">Tuber aestivum</name>
    <name type="common">summer truffle</name>
    <dbReference type="NCBI Taxonomy" id="59557"/>
    <lineage>
        <taxon>Eukaryota</taxon>
        <taxon>Fungi</taxon>
        <taxon>Dikarya</taxon>
        <taxon>Ascomycota</taxon>
        <taxon>Pezizomycotina</taxon>
        <taxon>Pezizomycetes</taxon>
        <taxon>Pezizales</taxon>
        <taxon>Tuberaceae</taxon>
        <taxon>Tuber</taxon>
    </lineage>
</organism>
<keyword evidence="3" id="KW-1185">Reference proteome</keyword>
<feature type="compositionally biased region" description="Basic residues" evidence="1">
    <location>
        <begin position="227"/>
        <end position="245"/>
    </location>
</feature>
<evidence type="ECO:0000313" key="3">
    <source>
        <dbReference type="Proteomes" id="UP001412239"/>
    </source>
</evidence>
<feature type="compositionally biased region" description="Basic and acidic residues" evidence="1">
    <location>
        <begin position="246"/>
        <end position="266"/>
    </location>
</feature>
<feature type="compositionally biased region" description="Basic and acidic residues" evidence="1">
    <location>
        <begin position="200"/>
        <end position="209"/>
    </location>
</feature>
<evidence type="ECO:0000313" key="2">
    <source>
        <dbReference type="EMBL" id="CUS10754.1"/>
    </source>
</evidence>
<feature type="compositionally biased region" description="Polar residues" evidence="1">
    <location>
        <begin position="379"/>
        <end position="398"/>
    </location>
</feature>
<name>A0A292PUF2_9PEZI</name>
<feature type="region of interest" description="Disordered" evidence="1">
    <location>
        <begin position="150"/>
        <end position="315"/>
    </location>
</feature>
<evidence type="ECO:0000256" key="1">
    <source>
        <dbReference type="SAM" id="MobiDB-lite"/>
    </source>
</evidence>
<protein>
    <submittedName>
        <fullName evidence="2">Uncharacterized protein</fullName>
    </submittedName>
</protein>
<dbReference type="AlphaFoldDB" id="A0A292PUF2"/>
<reference evidence="2" key="1">
    <citation type="submission" date="2015-10" db="EMBL/GenBank/DDBJ databases">
        <authorList>
            <person name="Regsiter A."/>
            <person name="william w."/>
        </authorList>
    </citation>
    <scope>NUCLEOTIDE SEQUENCE</scope>
    <source>
        <strain evidence="2">Montdore</strain>
    </source>
</reference>
<feature type="compositionally biased region" description="Polar residues" evidence="1">
    <location>
        <begin position="165"/>
        <end position="178"/>
    </location>
</feature>
<sequence>MGLEDTSSRRLASVRDMPEIRPGYVVLASCPLPDVRQLRPRPYVALFCKQKYVISLPFVSLGLFGSFDDACRYHEREPDSYYPIAPDENGGIYDPIRMASGSFSGYIDLLCPTTLGKHSIEWHQNMGRISDEDLTKVTDAHKGLVWGVEEPPHKETVTPPLVDVSSGNPLLSQSDPGSTRNTCRIPRIRRRRSTPIVRSYNRDCAHDQGDGEGCGANRDPWDPTAQVHRKTSPQNSRRKHKRKRQDHSESPLKRARHLSLDSRDIIRGSGKRTKRGRLSDSRVKLAAGDWSSCGPLEAAPTLSPESAQSWTWSGTSSETEEAWGGMEEESRGQEEMAIPNIPSSPRALTMTLPPDGQGSLPQSHHTSPLLSPLHAGRSLNASTSTEIDTASAGASNFLPNPDGDKRRQVSHHRYLQTCPRLC</sequence>
<proteinExistence type="predicted"/>
<accession>A0A292PUF2</accession>
<gene>
    <name evidence="2" type="ORF">GSTUAT00005139001</name>
</gene>
<feature type="compositionally biased region" description="Polar residues" evidence="1">
    <location>
        <begin position="359"/>
        <end position="369"/>
    </location>
</feature>
<dbReference type="EMBL" id="LN891039">
    <property type="protein sequence ID" value="CUS10754.1"/>
    <property type="molecule type" value="Genomic_DNA"/>
</dbReference>
<feature type="region of interest" description="Disordered" evidence="1">
    <location>
        <begin position="352"/>
        <end position="410"/>
    </location>
</feature>